<accession>A0A059G607</accession>
<dbReference type="AlphaFoldDB" id="A0A059G607"/>
<dbReference type="InterPro" id="IPR019734">
    <property type="entry name" value="TPR_rpt"/>
</dbReference>
<dbReference type="PROSITE" id="PS50005">
    <property type="entry name" value="TPR"/>
    <property type="match status" value="2"/>
</dbReference>
<gene>
    <name evidence="3" type="ORF">HOC_10858</name>
</gene>
<evidence type="ECO:0000313" key="3">
    <source>
        <dbReference type="EMBL" id="KDA02256.1"/>
    </source>
</evidence>
<comment type="caution">
    <text evidence="3">The sequence shown here is derived from an EMBL/GenBank/DDBJ whole genome shotgun (WGS) entry which is preliminary data.</text>
</comment>
<dbReference type="PANTHER" id="PTHR12788">
    <property type="entry name" value="PROTEIN-TYROSINE SULFOTRANSFERASE 2"/>
    <property type="match status" value="1"/>
</dbReference>
<proteinExistence type="predicted"/>
<organism evidence="3 4">
    <name type="scientific">Hyphomonas oceanitis SCH89</name>
    <dbReference type="NCBI Taxonomy" id="1280953"/>
    <lineage>
        <taxon>Bacteria</taxon>
        <taxon>Pseudomonadati</taxon>
        <taxon>Pseudomonadota</taxon>
        <taxon>Alphaproteobacteria</taxon>
        <taxon>Hyphomonadales</taxon>
        <taxon>Hyphomonadaceae</taxon>
        <taxon>Hyphomonas</taxon>
    </lineage>
</organism>
<evidence type="ECO:0000256" key="2">
    <source>
        <dbReference type="PROSITE-ProRule" id="PRU00339"/>
    </source>
</evidence>
<keyword evidence="4" id="KW-1185">Reference proteome</keyword>
<dbReference type="Proteomes" id="UP000024942">
    <property type="component" value="Unassembled WGS sequence"/>
</dbReference>
<dbReference type="STRING" id="1280953.HOC_10858"/>
<name>A0A059G607_9PROT</name>
<keyword evidence="1 3" id="KW-0808">Transferase</keyword>
<dbReference type="PANTHER" id="PTHR12788:SF10">
    <property type="entry name" value="PROTEIN-TYROSINE SULFOTRANSFERASE"/>
    <property type="match status" value="1"/>
</dbReference>
<dbReference type="SUPFAM" id="SSF52540">
    <property type="entry name" value="P-loop containing nucleoside triphosphate hydrolases"/>
    <property type="match status" value="1"/>
</dbReference>
<protein>
    <submittedName>
        <fullName evidence="3">Sulfotransferase domain-containing protein</fullName>
    </submittedName>
</protein>
<dbReference type="Gene3D" id="3.40.50.300">
    <property type="entry name" value="P-loop containing nucleotide triphosphate hydrolases"/>
    <property type="match status" value="1"/>
</dbReference>
<reference evidence="3 4" key="1">
    <citation type="journal article" date="2014" name="Antonie Van Leeuwenhoek">
        <title>Hyphomonas beringensis sp. nov. and Hyphomonas chukchiensis sp. nov., isolated from surface seawater of the Bering Sea and Chukchi Sea.</title>
        <authorList>
            <person name="Li C."/>
            <person name="Lai Q."/>
            <person name="Li G."/>
            <person name="Dong C."/>
            <person name="Wang J."/>
            <person name="Liao Y."/>
            <person name="Shao Z."/>
        </authorList>
    </citation>
    <scope>NUCLEOTIDE SEQUENCE [LARGE SCALE GENOMIC DNA]</scope>
    <source>
        <strain evidence="3 4">SCH89</strain>
    </source>
</reference>
<dbReference type="PATRIC" id="fig|1280953.3.peg.2190"/>
<evidence type="ECO:0000256" key="1">
    <source>
        <dbReference type="ARBA" id="ARBA00022679"/>
    </source>
</evidence>
<dbReference type="InterPro" id="IPR011990">
    <property type="entry name" value="TPR-like_helical_dom_sf"/>
</dbReference>
<dbReference type="EMBL" id="ARYL01000015">
    <property type="protein sequence ID" value="KDA02256.1"/>
    <property type="molecule type" value="Genomic_DNA"/>
</dbReference>
<dbReference type="RefSeq" id="WP_051624775.1">
    <property type="nucleotide sequence ID" value="NZ_ARYL01000015.1"/>
</dbReference>
<dbReference type="GO" id="GO:0008476">
    <property type="term" value="F:protein-tyrosine sulfotransferase activity"/>
    <property type="evidence" value="ECO:0007669"/>
    <property type="project" value="InterPro"/>
</dbReference>
<feature type="repeat" description="TPR" evidence="2">
    <location>
        <begin position="39"/>
        <end position="72"/>
    </location>
</feature>
<dbReference type="Pfam" id="PF13469">
    <property type="entry name" value="Sulfotransfer_3"/>
    <property type="match status" value="1"/>
</dbReference>
<dbReference type="SUPFAM" id="SSF48452">
    <property type="entry name" value="TPR-like"/>
    <property type="match status" value="2"/>
</dbReference>
<dbReference type="InterPro" id="IPR027417">
    <property type="entry name" value="P-loop_NTPase"/>
</dbReference>
<dbReference type="SMART" id="SM00028">
    <property type="entry name" value="TPR"/>
    <property type="match status" value="4"/>
</dbReference>
<dbReference type="PROSITE" id="PS50293">
    <property type="entry name" value="TPR_REGION"/>
    <property type="match status" value="1"/>
</dbReference>
<dbReference type="eggNOG" id="COG0457">
    <property type="taxonomic scope" value="Bacteria"/>
</dbReference>
<feature type="repeat" description="TPR" evidence="2">
    <location>
        <begin position="141"/>
        <end position="174"/>
    </location>
</feature>
<sequence>MMTFGNTQLQEAAERLGAKDYKSAHAICMDVLRTDPASSQAYYLLGILTADHANHAKAIELFERALQFNPDHAAALAQIARSHIARLKREPALQAARASAALQPKDAFTLDTLGVVFSRAGLHAEAAPFYAAATSAAPGIADYHYNHGAALQFLGDMDAARAAFERCLAIDPLETRALSSIVQITRQTADHNRLAELEAAFNATKDDADHALRTGHALAKAHEDIGNPAEALNWLARAKTKKREVIQHDPAFDTALFNTAQSTIGALASKPGYEDAAPIFIVGMPRTGTTLVERILSSHSAITSAGELTDFGLCLKRQSGTRSNYVLDPETLEAAENLDLAALGKAYMDSVRTTQNVSGRFIDKMPLNAFYSAVILAALPNARVICLRRHPADTVLSNYRQMFATSFSYYNYAFSLEDTARYYVGFDKMMKTFARVLPADRFCEVHYEHVVADIETETRRLLDFCGLPFEAACLAFHENAAPVATASSAQVRQPLYTGSLARWKRYEAGLADALDILVEAGCMTSGERTL</sequence>
<dbReference type="Pfam" id="PF13181">
    <property type="entry name" value="TPR_8"/>
    <property type="match status" value="2"/>
</dbReference>
<dbReference type="InterPro" id="IPR026634">
    <property type="entry name" value="TPST-like"/>
</dbReference>
<keyword evidence="2" id="KW-0802">TPR repeat</keyword>
<dbReference type="OrthoDB" id="9800698at2"/>
<dbReference type="Gene3D" id="1.25.40.10">
    <property type="entry name" value="Tetratricopeptide repeat domain"/>
    <property type="match status" value="2"/>
</dbReference>
<evidence type="ECO:0000313" key="4">
    <source>
        <dbReference type="Proteomes" id="UP000024942"/>
    </source>
</evidence>